<dbReference type="Proteomes" id="UP000545490">
    <property type="component" value="Unassembled WGS sequence"/>
</dbReference>
<evidence type="ECO:0000313" key="2">
    <source>
        <dbReference type="Proteomes" id="UP000545490"/>
    </source>
</evidence>
<gene>
    <name evidence="1" type="ORF">GGQ65_003578</name>
</gene>
<proteinExistence type="predicted"/>
<dbReference type="AlphaFoldDB" id="A0A7W6BEU5"/>
<reference evidence="1 2" key="1">
    <citation type="submission" date="2020-08" db="EMBL/GenBank/DDBJ databases">
        <title>Genomic Encyclopedia of Type Strains, Phase IV (KMG-IV): sequencing the most valuable type-strain genomes for metagenomic binning, comparative biology and taxonomic classification.</title>
        <authorList>
            <person name="Goeker M."/>
        </authorList>
    </citation>
    <scope>NUCLEOTIDE SEQUENCE [LARGE SCALE GENOMIC DNA]</scope>
    <source>
        <strain evidence="1 2">DSM 19331</strain>
    </source>
</reference>
<comment type="caution">
    <text evidence="1">The sequence shown here is derived from an EMBL/GenBank/DDBJ whole genome shotgun (WGS) entry which is preliminary data.</text>
</comment>
<dbReference type="EMBL" id="JACIDG010000009">
    <property type="protein sequence ID" value="MBB3916276.1"/>
    <property type="molecule type" value="Genomic_DNA"/>
</dbReference>
<evidence type="ECO:0000313" key="1">
    <source>
        <dbReference type="EMBL" id="MBB3916276.1"/>
    </source>
</evidence>
<accession>A0A7W6BEU5</accession>
<name>A0A7W6BEU5_9HYPH</name>
<sequence length="34" mass="3955">MNRQIGMMFQQFNLWSHMTALGNVSEALKTVLTR</sequence>
<organism evidence="1 2">
    <name type="scientific">Rhizobium fabae</name>
    <dbReference type="NCBI Taxonomy" id="573179"/>
    <lineage>
        <taxon>Bacteria</taxon>
        <taxon>Pseudomonadati</taxon>
        <taxon>Pseudomonadota</taxon>
        <taxon>Alphaproteobacteria</taxon>
        <taxon>Hyphomicrobiales</taxon>
        <taxon>Rhizobiaceae</taxon>
        <taxon>Rhizobium/Agrobacterium group</taxon>
        <taxon>Rhizobium</taxon>
    </lineage>
</organism>
<protein>
    <submittedName>
        <fullName evidence="1">ABC-type histidine transport system ATPase subunit</fullName>
    </submittedName>
</protein>